<dbReference type="Proteomes" id="UP000265515">
    <property type="component" value="Unassembled WGS sequence"/>
</dbReference>
<accession>A0A388M0A4</accession>
<feature type="region of interest" description="Disordered" evidence="1">
    <location>
        <begin position="99"/>
        <end position="118"/>
    </location>
</feature>
<dbReference type="Gramene" id="GBG87913">
    <property type="protein sequence ID" value="GBG87913"/>
    <property type="gene ID" value="CBR_g46211"/>
</dbReference>
<feature type="region of interest" description="Disordered" evidence="1">
    <location>
        <begin position="162"/>
        <end position="195"/>
    </location>
</feature>
<dbReference type="EMBL" id="BFEA01000638">
    <property type="protein sequence ID" value="GBG87913.1"/>
    <property type="molecule type" value="Genomic_DNA"/>
</dbReference>
<evidence type="ECO:0000313" key="2">
    <source>
        <dbReference type="EMBL" id="GBG87913.1"/>
    </source>
</evidence>
<keyword evidence="3" id="KW-1185">Reference proteome</keyword>
<name>A0A388M0A4_CHABU</name>
<feature type="compositionally biased region" description="Low complexity" evidence="1">
    <location>
        <begin position="19"/>
        <end position="28"/>
    </location>
</feature>
<sequence>MPGLYQQPPYWGPPPPQWGQPQQQAQYGYGYGDANDTNNNGYERGYNPNRAFFMKEHAELLDKIKFKEAVAEATKNQVQVTQVPVTLPAALPITQPRRVEAKKDEARTEKQPTEAKEDEMEKWITDIFGSSLRTLSDKLEKVEDKSKLAEMERQELRKLRAEKELRDLKDNSSSEKRKRAGVATGASPRAGRVRTKLAVKVRNRQQIGVTILSDDDDTNTIK</sequence>
<evidence type="ECO:0000256" key="1">
    <source>
        <dbReference type="SAM" id="MobiDB-lite"/>
    </source>
</evidence>
<feature type="compositionally biased region" description="Basic and acidic residues" evidence="1">
    <location>
        <begin position="162"/>
        <end position="175"/>
    </location>
</feature>
<dbReference type="AlphaFoldDB" id="A0A388M0A4"/>
<feature type="region of interest" description="Disordered" evidence="1">
    <location>
        <begin position="1"/>
        <end position="43"/>
    </location>
</feature>
<gene>
    <name evidence="2" type="ORF">CBR_g46211</name>
</gene>
<organism evidence="2 3">
    <name type="scientific">Chara braunii</name>
    <name type="common">Braun's stonewort</name>
    <dbReference type="NCBI Taxonomy" id="69332"/>
    <lineage>
        <taxon>Eukaryota</taxon>
        <taxon>Viridiplantae</taxon>
        <taxon>Streptophyta</taxon>
        <taxon>Charophyceae</taxon>
        <taxon>Charales</taxon>
        <taxon>Characeae</taxon>
        <taxon>Chara</taxon>
    </lineage>
</organism>
<comment type="caution">
    <text evidence="2">The sequence shown here is derived from an EMBL/GenBank/DDBJ whole genome shotgun (WGS) entry which is preliminary data.</text>
</comment>
<protein>
    <submittedName>
        <fullName evidence="2">Uncharacterized protein</fullName>
    </submittedName>
</protein>
<evidence type="ECO:0000313" key="3">
    <source>
        <dbReference type="Proteomes" id="UP000265515"/>
    </source>
</evidence>
<proteinExistence type="predicted"/>
<reference evidence="2 3" key="1">
    <citation type="journal article" date="2018" name="Cell">
        <title>The Chara Genome: Secondary Complexity and Implications for Plant Terrestrialization.</title>
        <authorList>
            <person name="Nishiyama T."/>
            <person name="Sakayama H."/>
            <person name="Vries J.D."/>
            <person name="Buschmann H."/>
            <person name="Saint-Marcoux D."/>
            <person name="Ullrich K.K."/>
            <person name="Haas F.B."/>
            <person name="Vanderstraeten L."/>
            <person name="Becker D."/>
            <person name="Lang D."/>
            <person name="Vosolsobe S."/>
            <person name="Rombauts S."/>
            <person name="Wilhelmsson P.K.I."/>
            <person name="Janitza P."/>
            <person name="Kern R."/>
            <person name="Heyl A."/>
            <person name="Rumpler F."/>
            <person name="Villalobos L.I.A.C."/>
            <person name="Clay J.M."/>
            <person name="Skokan R."/>
            <person name="Toyoda A."/>
            <person name="Suzuki Y."/>
            <person name="Kagoshima H."/>
            <person name="Schijlen E."/>
            <person name="Tajeshwar N."/>
            <person name="Catarino B."/>
            <person name="Hetherington A.J."/>
            <person name="Saltykova A."/>
            <person name="Bonnot C."/>
            <person name="Breuninger H."/>
            <person name="Symeonidi A."/>
            <person name="Radhakrishnan G.V."/>
            <person name="Van Nieuwerburgh F."/>
            <person name="Deforce D."/>
            <person name="Chang C."/>
            <person name="Karol K.G."/>
            <person name="Hedrich R."/>
            <person name="Ulvskov P."/>
            <person name="Glockner G."/>
            <person name="Delwiche C.F."/>
            <person name="Petrasek J."/>
            <person name="Van de Peer Y."/>
            <person name="Friml J."/>
            <person name="Beilby M."/>
            <person name="Dolan L."/>
            <person name="Kohara Y."/>
            <person name="Sugano S."/>
            <person name="Fujiyama A."/>
            <person name="Delaux P.-M."/>
            <person name="Quint M."/>
            <person name="TheiBen G."/>
            <person name="Hagemann M."/>
            <person name="Harholt J."/>
            <person name="Dunand C."/>
            <person name="Zachgo S."/>
            <person name="Langdale J."/>
            <person name="Maumus F."/>
            <person name="Straeten D.V.D."/>
            <person name="Gould S.B."/>
            <person name="Rensing S.A."/>
        </authorList>
    </citation>
    <scope>NUCLEOTIDE SEQUENCE [LARGE SCALE GENOMIC DNA]</scope>
    <source>
        <strain evidence="2 3">S276</strain>
    </source>
</reference>